<evidence type="ECO:0000313" key="6">
    <source>
        <dbReference type="EMBL" id="AZN31172.1"/>
    </source>
</evidence>
<gene>
    <name evidence="6" type="ORF">EJO69_11050</name>
</gene>
<proteinExistence type="predicted"/>
<evidence type="ECO:0000256" key="5">
    <source>
        <dbReference type="SAM" id="Phobius"/>
    </source>
</evidence>
<keyword evidence="4 5" id="KW-0472">Membrane</keyword>
<name>A0A3Q8WVA8_9ACTO</name>
<dbReference type="GO" id="GO:0012505">
    <property type="term" value="C:endomembrane system"/>
    <property type="evidence" value="ECO:0007669"/>
    <property type="project" value="UniProtKB-SubCell"/>
</dbReference>
<accession>A0A3Q8WVA8</accession>
<dbReference type="Gene3D" id="1.20.120.1630">
    <property type="match status" value="1"/>
</dbReference>
<evidence type="ECO:0000256" key="1">
    <source>
        <dbReference type="ARBA" id="ARBA00004127"/>
    </source>
</evidence>
<evidence type="ECO:0000256" key="4">
    <source>
        <dbReference type="ARBA" id="ARBA00023136"/>
    </source>
</evidence>
<feature type="transmembrane region" description="Helical" evidence="5">
    <location>
        <begin position="16"/>
        <end position="38"/>
    </location>
</feature>
<dbReference type="GO" id="GO:0032259">
    <property type="term" value="P:methylation"/>
    <property type="evidence" value="ECO:0007669"/>
    <property type="project" value="UniProtKB-KW"/>
</dbReference>
<keyword evidence="2 5" id="KW-0812">Transmembrane</keyword>
<dbReference type="GO" id="GO:0008168">
    <property type="term" value="F:methyltransferase activity"/>
    <property type="evidence" value="ECO:0007669"/>
    <property type="project" value="UniProtKB-KW"/>
</dbReference>
<keyword evidence="6" id="KW-0489">Methyltransferase</keyword>
<evidence type="ECO:0000256" key="3">
    <source>
        <dbReference type="ARBA" id="ARBA00022989"/>
    </source>
</evidence>
<dbReference type="Proteomes" id="UP000270021">
    <property type="component" value="Chromosome"/>
</dbReference>
<sequence length="138" mass="15119">MQIAVGGAVPLTRLRALAASAAAGASGWLMFGSVLRFYRQSTTIDPLTLRPESLVDSGPNRLTRNPMYLGIAGTLLAHAIARGSVRALVPVALFVVVIDRLQIAPEESAMRERFGAEYDRYVERTPRWLGLRSLRARL</sequence>
<keyword evidence="3 5" id="KW-1133">Transmembrane helix</keyword>
<dbReference type="EMBL" id="CP034438">
    <property type="protein sequence ID" value="AZN31172.1"/>
    <property type="molecule type" value="Genomic_DNA"/>
</dbReference>
<keyword evidence="7" id="KW-1185">Reference proteome</keyword>
<dbReference type="AlphaFoldDB" id="A0A3Q8WVA8"/>
<dbReference type="Pfam" id="PF04191">
    <property type="entry name" value="PEMT"/>
    <property type="match status" value="1"/>
</dbReference>
<dbReference type="OrthoDB" id="941586at2"/>
<keyword evidence="6" id="KW-0808">Transferase</keyword>
<comment type="subcellular location">
    <subcellularLocation>
        <location evidence="1">Endomembrane system</location>
        <topology evidence="1">Multi-pass membrane protein</topology>
    </subcellularLocation>
</comment>
<reference evidence="6 7" key="1">
    <citation type="submission" date="2018-12" db="EMBL/GenBank/DDBJ databases">
        <title>Complete genome sequence of Flaviflexus salsibiostraticola KCTC 33148.</title>
        <authorList>
            <person name="Bae J.-W."/>
        </authorList>
    </citation>
    <scope>NUCLEOTIDE SEQUENCE [LARGE SCALE GENOMIC DNA]</scope>
    <source>
        <strain evidence="6 7">KCTC 33148</strain>
    </source>
</reference>
<protein>
    <submittedName>
        <fullName evidence="6">Isoprenylcysteine carboxylmethyltransferase family protein</fullName>
    </submittedName>
</protein>
<organism evidence="6 7">
    <name type="scientific">Flaviflexus salsibiostraticola</name>
    <dbReference type="NCBI Taxonomy" id="1282737"/>
    <lineage>
        <taxon>Bacteria</taxon>
        <taxon>Bacillati</taxon>
        <taxon>Actinomycetota</taxon>
        <taxon>Actinomycetes</taxon>
        <taxon>Actinomycetales</taxon>
        <taxon>Actinomycetaceae</taxon>
        <taxon>Flaviflexus</taxon>
    </lineage>
</organism>
<evidence type="ECO:0000256" key="2">
    <source>
        <dbReference type="ARBA" id="ARBA00022692"/>
    </source>
</evidence>
<evidence type="ECO:0000313" key="7">
    <source>
        <dbReference type="Proteomes" id="UP000270021"/>
    </source>
</evidence>
<dbReference type="InterPro" id="IPR007318">
    <property type="entry name" value="Phopholipid_MeTrfase"/>
</dbReference>
<dbReference type="KEGG" id="fsl:EJO69_11050"/>